<sequence>MDKTTFWQLIERTREEADGDCDMHMSLLQEALVALPPQEIVEFDRIYGEYFAQSYQWPLWGAAFLIGGGCSDDGFDYFRNWLISRGKAQFEAALADPDSLADQVREEDYCELEELPYVIVQAWSEKTGQPEREFPERPVETEDEPLGEPWQEEELERRFPRLAGKLGWV</sequence>
<reference evidence="4" key="1">
    <citation type="journal article" date="2019" name="Int. J. Syst. Evol. Microbiol.">
        <title>The Global Catalogue of Microorganisms (GCM) 10K type strain sequencing project: providing services to taxonomists for standard genome sequencing and annotation.</title>
        <authorList>
            <consortium name="The Broad Institute Genomics Platform"/>
            <consortium name="The Broad Institute Genome Sequencing Center for Infectious Disease"/>
            <person name="Wu L."/>
            <person name="Ma J."/>
        </authorList>
    </citation>
    <scope>NUCLEOTIDE SEQUENCE [LARGE SCALE GENOMIC DNA]</scope>
    <source>
        <strain evidence="4">LMG 29894</strain>
    </source>
</reference>
<organism evidence="3 4">
    <name type="scientific">Chitinimonas lacunae</name>
    <dbReference type="NCBI Taxonomy" id="1963018"/>
    <lineage>
        <taxon>Bacteria</taxon>
        <taxon>Pseudomonadati</taxon>
        <taxon>Pseudomonadota</taxon>
        <taxon>Betaproteobacteria</taxon>
        <taxon>Neisseriales</taxon>
        <taxon>Chitinibacteraceae</taxon>
        <taxon>Chitinimonas</taxon>
    </lineage>
</organism>
<evidence type="ECO:0000256" key="1">
    <source>
        <dbReference type="SAM" id="MobiDB-lite"/>
    </source>
</evidence>
<name>A0ABV8MK06_9NEIS</name>
<dbReference type="InterPro" id="IPR025334">
    <property type="entry name" value="DUF4240"/>
</dbReference>
<accession>A0ABV8MK06</accession>
<feature type="domain" description="DUF4240" evidence="2">
    <location>
        <begin position="1"/>
        <end position="123"/>
    </location>
</feature>
<protein>
    <submittedName>
        <fullName evidence="3">DUF4240 domain-containing protein</fullName>
    </submittedName>
</protein>
<dbReference type="Pfam" id="PF14024">
    <property type="entry name" value="DUF4240"/>
    <property type="match status" value="1"/>
</dbReference>
<evidence type="ECO:0000313" key="3">
    <source>
        <dbReference type="EMBL" id="MFC4158477.1"/>
    </source>
</evidence>
<gene>
    <name evidence="3" type="ORF">ACFOW7_03785</name>
</gene>
<feature type="compositionally biased region" description="Basic and acidic residues" evidence="1">
    <location>
        <begin position="128"/>
        <end position="140"/>
    </location>
</feature>
<dbReference type="Proteomes" id="UP001595791">
    <property type="component" value="Unassembled WGS sequence"/>
</dbReference>
<evidence type="ECO:0000259" key="2">
    <source>
        <dbReference type="Pfam" id="PF14024"/>
    </source>
</evidence>
<keyword evidence="4" id="KW-1185">Reference proteome</keyword>
<evidence type="ECO:0000313" key="4">
    <source>
        <dbReference type="Proteomes" id="UP001595791"/>
    </source>
</evidence>
<comment type="caution">
    <text evidence="3">The sequence shown here is derived from an EMBL/GenBank/DDBJ whole genome shotgun (WGS) entry which is preliminary data.</text>
</comment>
<feature type="region of interest" description="Disordered" evidence="1">
    <location>
        <begin position="128"/>
        <end position="153"/>
    </location>
</feature>
<proteinExistence type="predicted"/>
<dbReference type="EMBL" id="JBHSBU010000001">
    <property type="protein sequence ID" value="MFC4158477.1"/>
    <property type="molecule type" value="Genomic_DNA"/>
</dbReference>
<feature type="compositionally biased region" description="Acidic residues" evidence="1">
    <location>
        <begin position="141"/>
        <end position="153"/>
    </location>
</feature>
<dbReference type="RefSeq" id="WP_378161190.1">
    <property type="nucleotide sequence ID" value="NZ_JBHSBU010000001.1"/>
</dbReference>